<reference evidence="2" key="2">
    <citation type="submission" date="2020-01" db="EMBL/GenBank/DDBJ databases">
        <authorList>
            <person name="Hornung B."/>
        </authorList>
    </citation>
    <scope>NUCLEOTIDE SEQUENCE</scope>
    <source>
        <strain evidence="2">PacBioINE</strain>
    </source>
</reference>
<dbReference type="KEGG" id="aacx:DEACI_1628"/>
<evidence type="ECO:0000313" key="2">
    <source>
        <dbReference type="EMBL" id="CAA7600975.1"/>
    </source>
</evidence>
<name>A0A8S0Y2M1_9FIRM</name>
<dbReference type="SUPFAM" id="SSF55797">
    <property type="entry name" value="PR-1-like"/>
    <property type="match status" value="1"/>
</dbReference>
<accession>A0A8S0Y2M1</accession>
<evidence type="ECO:0000259" key="1">
    <source>
        <dbReference type="Pfam" id="PF00188"/>
    </source>
</evidence>
<gene>
    <name evidence="2" type="ORF">DEACI_1628</name>
    <name evidence="3" type="ORF">DEACI_2164</name>
</gene>
<dbReference type="PANTHER" id="PTHR31157:SF1">
    <property type="entry name" value="SCP DOMAIN-CONTAINING PROTEIN"/>
    <property type="match status" value="1"/>
</dbReference>
<dbReference type="Pfam" id="PF00188">
    <property type="entry name" value="CAP"/>
    <property type="match status" value="1"/>
</dbReference>
<protein>
    <submittedName>
        <fullName evidence="2">Cysteine-rich secretory protein family</fullName>
    </submittedName>
    <submittedName>
        <fullName evidence="3">SCP-like extracellular protein</fullName>
    </submittedName>
</protein>
<evidence type="ECO:0000313" key="4">
    <source>
        <dbReference type="Proteomes" id="UP001071230"/>
    </source>
</evidence>
<sequence length="357" mass="39348">MRKILPAIILSLVLLDPVFTPLWQRAAFMNRIPGLMDRIPKTAQKVLQLPPEHPGSSAPRALLNLPLPVRPASSVSQAQITDVEHKVLDLINQERQAAGLRPVVWDETAARAAGQHVQEEADQGYISHWGMNGMKPQERYTLAGGLDAVEENESVSFWSNGGFHGVSENVLFDLVRAQEVAMVNERPPDDGHRKNILDPHHTGAGIAIAVGKYGVAMAEEFTNHYADLKPLPYSAPQGSNVTLTGRIFPGYEITGVYAVWEQLPQPMTRAQLMQTHSYSDPPFSNLHFWARPGGRGYYIQTPAGDIFAKNFAVSPGGEFSVTVPLVDRPALDYITLEIAPTANPEDRFYAGQFVVRL</sequence>
<proteinExistence type="predicted"/>
<reference evidence="3" key="1">
    <citation type="submission" date="2014-11" db="EMBL/GenBank/DDBJ databases">
        <authorList>
            <person name="Hornung B.V."/>
        </authorList>
    </citation>
    <scope>NUCLEOTIDE SEQUENCE</scope>
    <source>
        <strain evidence="3">INE</strain>
    </source>
</reference>
<dbReference type="Proteomes" id="UP000836597">
    <property type="component" value="Chromosome"/>
</dbReference>
<dbReference type="Gene3D" id="3.40.33.10">
    <property type="entry name" value="CAP"/>
    <property type="match status" value="1"/>
</dbReference>
<dbReference type="RefSeq" id="WP_240984556.1">
    <property type="nucleotide sequence ID" value="NZ_CDGJ01000064.1"/>
</dbReference>
<dbReference type="InterPro" id="IPR035940">
    <property type="entry name" value="CAP_sf"/>
</dbReference>
<keyword evidence="4" id="KW-1185">Reference proteome</keyword>
<dbReference type="CDD" id="cd05379">
    <property type="entry name" value="CAP_bacterial"/>
    <property type="match status" value="1"/>
</dbReference>
<dbReference type="AlphaFoldDB" id="A0A8S0Y2M1"/>
<evidence type="ECO:0000313" key="3">
    <source>
        <dbReference type="EMBL" id="CEJ07698.1"/>
    </source>
</evidence>
<dbReference type="Proteomes" id="UP001071230">
    <property type="component" value="Unassembled WGS sequence"/>
</dbReference>
<feature type="domain" description="SCP" evidence="1">
    <location>
        <begin position="88"/>
        <end position="214"/>
    </location>
</feature>
<organism evidence="2">
    <name type="scientific">Acididesulfobacillus acetoxydans</name>
    <dbReference type="NCBI Taxonomy" id="1561005"/>
    <lineage>
        <taxon>Bacteria</taxon>
        <taxon>Bacillati</taxon>
        <taxon>Bacillota</taxon>
        <taxon>Clostridia</taxon>
        <taxon>Eubacteriales</taxon>
        <taxon>Peptococcaceae</taxon>
        <taxon>Acididesulfobacillus</taxon>
    </lineage>
</organism>
<dbReference type="InterPro" id="IPR014044">
    <property type="entry name" value="CAP_dom"/>
</dbReference>
<dbReference type="PANTHER" id="PTHR31157">
    <property type="entry name" value="SCP DOMAIN-CONTAINING PROTEIN"/>
    <property type="match status" value="1"/>
</dbReference>
<dbReference type="EMBL" id="CDGJ01000064">
    <property type="protein sequence ID" value="CEJ07698.1"/>
    <property type="molecule type" value="Genomic_DNA"/>
</dbReference>
<dbReference type="EMBL" id="LR746496">
    <property type="protein sequence ID" value="CAA7600975.1"/>
    <property type="molecule type" value="Genomic_DNA"/>
</dbReference>